<dbReference type="AlphaFoldDB" id="A0A7C2TK01"/>
<feature type="region of interest" description="Disordered" evidence="6">
    <location>
        <begin position="44"/>
        <end position="85"/>
    </location>
</feature>
<gene>
    <name evidence="5" type="primary">rplD</name>
    <name evidence="7" type="ORF">ENN98_01695</name>
</gene>
<evidence type="ECO:0000256" key="3">
    <source>
        <dbReference type="ARBA" id="ARBA00023274"/>
    </source>
</evidence>
<keyword evidence="2 5" id="KW-0689">Ribosomal protein</keyword>
<dbReference type="PANTHER" id="PTHR10746:SF6">
    <property type="entry name" value="LARGE RIBOSOMAL SUBUNIT PROTEIN UL4M"/>
    <property type="match status" value="1"/>
</dbReference>
<protein>
    <recommendedName>
        <fullName evidence="4 5">Large ribosomal subunit protein uL4</fullName>
    </recommendedName>
</protein>
<evidence type="ECO:0000256" key="4">
    <source>
        <dbReference type="ARBA" id="ARBA00035244"/>
    </source>
</evidence>
<evidence type="ECO:0000313" key="7">
    <source>
        <dbReference type="EMBL" id="HET97421.1"/>
    </source>
</evidence>
<evidence type="ECO:0000256" key="5">
    <source>
        <dbReference type="HAMAP-Rule" id="MF_01328"/>
    </source>
</evidence>
<comment type="caution">
    <text evidence="7">The sequence shown here is derived from an EMBL/GenBank/DDBJ whole genome shotgun (WGS) entry which is preliminary data.</text>
</comment>
<comment type="function">
    <text evidence="5">One of the primary rRNA binding proteins, this protein initially binds near the 5'-end of the 23S rRNA. It is important during the early stages of 50S assembly. It makes multiple contacts with different domains of the 23S rRNA in the assembled 50S subunit and ribosome.</text>
</comment>
<dbReference type="EMBL" id="DSDS01000037">
    <property type="protein sequence ID" value="HET97421.1"/>
    <property type="molecule type" value="Genomic_DNA"/>
</dbReference>
<keyword evidence="3 5" id="KW-0687">Ribonucleoprotein</keyword>
<evidence type="ECO:0000256" key="2">
    <source>
        <dbReference type="ARBA" id="ARBA00022980"/>
    </source>
</evidence>
<feature type="compositionally biased region" description="Basic residues" evidence="6">
    <location>
        <begin position="63"/>
        <end position="77"/>
    </location>
</feature>
<dbReference type="SUPFAM" id="SSF52166">
    <property type="entry name" value="Ribosomal protein L4"/>
    <property type="match status" value="1"/>
</dbReference>
<dbReference type="NCBIfam" id="TIGR03953">
    <property type="entry name" value="rplD_bact"/>
    <property type="match status" value="1"/>
</dbReference>
<dbReference type="GO" id="GO:0005840">
    <property type="term" value="C:ribosome"/>
    <property type="evidence" value="ECO:0007669"/>
    <property type="project" value="UniProtKB-KW"/>
</dbReference>
<keyword evidence="5" id="KW-0699">rRNA-binding</keyword>
<comment type="subunit">
    <text evidence="5">Part of the 50S ribosomal subunit.</text>
</comment>
<sequence length="207" mass="23637">MAVTEIYNIKKEKVGELELKDELFKVEVNPHLLHDIVRMQRANRRAGTACTKTRSDVTGSGKKPWKQKGTGRARAGSRKSPLWRGGGTVFGPQPRSYSFRMPRKARKLGLRMALSSRFSDQLLVVLDDFRLDEIKTKKFIEVMDNFEIKNALIIAPERIETLERSSRNVPGFKVMPPEGLNVYDILLHKHIVLLQPCIGQLEERLLS</sequence>
<dbReference type="PANTHER" id="PTHR10746">
    <property type="entry name" value="50S RIBOSOMAL PROTEIN L4"/>
    <property type="match status" value="1"/>
</dbReference>
<reference evidence="7" key="1">
    <citation type="journal article" date="2020" name="mSystems">
        <title>Genome- and Community-Level Interaction Insights into Carbon Utilization and Element Cycling Functions of Hydrothermarchaeota in Hydrothermal Sediment.</title>
        <authorList>
            <person name="Zhou Z."/>
            <person name="Liu Y."/>
            <person name="Xu W."/>
            <person name="Pan J."/>
            <person name="Luo Z.H."/>
            <person name="Li M."/>
        </authorList>
    </citation>
    <scope>NUCLEOTIDE SEQUENCE [LARGE SCALE GENOMIC DNA]</scope>
    <source>
        <strain evidence="7">SpSt-1224</strain>
    </source>
</reference>
<evidence type="ECO:0000256" key="6">
    <source>
        <dbReference type="SAM" id="MobiDB-lite"/>
    </source>
</evidence>
<dbReference type="InterPro" id="IPR013005">
    <property type="entry name" value="Ribosomal_uL4-like"/>
</dbReference>
<dbReference type="HAMAP" id="MF_01328_B">
    <property type="entry name" value="Ribosomal_uL4_B"/>
    <property type="match status" value="1"/>
</dbReference>
<proteinExistence type="inferred from homology"/>
<dbReference type="GO" id="GO:0006412">
    <property type="term" value="P:translation"/>
    <property type="evidence" value="ECO:0007669"/>
    <property type="project" value="UniProtKB-UniRule"/>
</dbReference>
<dbReference type="Proteomes" id="UP000885986">
    <property type="component" value="Unassembled WGS sequence"/>
</dbReference>
<accession>A0A7C2TK01</accession>
<comment type="similarity">
    <text evidence="1 5">Belongs to the universal ribosomal protein uL4 family.</text>
</comment>
<dbReference type="Pfam" id="PF00573">
    <property type="entry name" value="Ribosomal_L4"/>
    <property type="match status" value="1"/>
</dbReference>
<dbReference type="Gene3D" id="3.40.1370.10">
    <property type="match status" value="1"/>
</dbReference>
<evidence type="ECO:0000256" key="1">
    <source>
        <dbReference type="ARBA" id="ARBA00010528"/>
    </source>
</evidence>
<dbReference type="GO" id="GO:0003735">
    <property type="term" value="F:structural constituent of ribosome"/>
    <property type="evidence" value="ECO:0007669"/>
    <property type="project" value="InterPro"/>
</dbReference>
<name>A0A7C2TK01_9BACT</name>
<dbReference type="InterPro" id="IPR002136">
    <property type="entry name" value="Ribosomal_uL4"/>
</dbReference>
<comment type="function">
    <text evidence="5">Forms part of the polypeptide exit tunnel.</text>
</comment>
<dbReference type="InterPro" id="IPR023574">
    <property type="entry name" value="Ribosomal_uL4_dom_sf"/>
</dbReference>
<organism evidence="7">
    <name type="scientific">Desulfurivibrio alkaliphilus</name>
    <dbReference type="NCBI Taxonomy" id="427923"/>
    <lineage>
        <taxon>Bacteria</taxon>
        <taxon>Pseudomonadati</taxon>
        <taxon>Thermodesulfobacteriota</taxon>
        <taxon>Desulfobulbia</taxon>
        <taxon>Desulfobulbales</taxon>
        <taxon>Desulfobulbaceae</taxon>
        <taxon>Desulfurivibrio</taxon>
    </lineage>
</organism>
<dbReference type="GO" id="GO:0019843">
    <property type="term" value="F:rRNA binding"/>
    <property type="evidence" value="ECO:0007669"/>
    <property type="project" value="UniProtKB-UniRule"/>
</dbReference>
<dbReference type="GO" id="GO:1990904">
    <property type="term" value="C:ribonucleoprotein complex"/>
    <property type="evidence" value="ECO:0007669"/>
    <property type="project" value="UniProtKB-KW"/>
</dbReference>
<keyword evidence="5" id="KW-0694">RNA-binding</keyword>